<dbReference type="PANTHER" id="PTHR11731">
    <property type="entry name" value="PROTEASE FAMILY S9B,C DIPEPTIDYL-PEPTIDASE IV-RELATED"/>
    <property type="match status" value="1"/>
</dbReference>
<name>A0ABY6U0G3_BIOOC</name>
<keyword evidence="3" id="KW-0645">Protease</keyword>
<feature type="non-terminal residue" evidence="8">
    <location>
        <position position="1"/>
    </location>
</feature>
<gene>
    <name evidence="8" type="ORF">CLO192961_LOCUS139158</name>
</gene>
<sequence>KTLEQDAGQTFSYGMAVAPVTDWSLYDSIYTERYMRQPKDNRDGYAASAVTNTTAIGRNIRFLLMHGVADDNVHFQNSLKLLDAFDLAGVENYDVHVFPDSDHSIYFHNANRIVYDKLSNWLINAFNGEWLKIADPKPNDKRKRAVVEQDVLLP</sequence>
<evidence type="ECO:0000313" key="9">
    <source>
        <dbReference type="Proteomes" id="UP000766486"/>
    </source>
</evidence>
<dbReference type="Gene3D" id="3.40.50.1820">
    <property type="entry name" value="alpha/beta hydrolase"/>
    <property type="match status" value="1"/>
</dbReference>
<dbReference type="Pfam" id="PF00326">
    <property type="entry name" value="Peptidase_S9"/>
    <property type="match status" value="1"/>
</dbReference>
<reference evidence="8 9" key="1">
    <citation type="submission" date="2019-06" db="EMBL/GenBank/DDBJ databases">
        <authorList>
            <person name="Broberg M."/>
        </authorList>
    </citation>
    <scope>NUCLEOTIDE SEQUENCE [LARGE SCALE GENOMIC DNA]</scope>
</reference>
<evidence type="ECO:0000256" key="2">
    <source>
        <dbReference type="ARBA" id="ARBA00004576"/>
    </source>
</evidence>
<proteinExistence type="predicted"/>
<evidence type="ECO:0000259" key="7">
    <source>
        <dbReference type="Pfam" id="PF00326"/>
    </source>
</evidence>
<protein>
    <recommendedName>
        <fullName evidence="7">Peptidase S9 prolyl oligopeptidase catalytic domain-containing protein</fullName>
    </recommendedName>
</protein>
<dbReference type="EMBL" id="CABFNS010000719">
    <property type="protein sequence ID" value="VUC24419.1"/>
    <property type="molecule type" value="Genomic_DNA"/>
</dbReference>
<evidence type="ECO:0000256" key="4">
    <source>
        <dbReference type="ARBA" id="ARBA00022554"/>
    </source>
</evidence>
<keyword evidence="3" id="KW-0031">Aminopeptidase</keyword>
<comment type="subcellular location">
    <subcellularLocation>
        <location evidence="2">Vacuole membrane</location>
        <topology evidence="2">Single-pass type II membrane protein</topology>
    </subcellularLocation>
</comment>
<dbReference type="InterPro" id="IPR029058">
    <property type="entry name" value="AB_hydrolase_fold"/>
</dbReference>
<evidence type="ECO:0000256" key="3">
    <source>
        <dbReference type="ARBA" id="ARBA00022438"/>
    </source>
</evidence>
<feature type="domain" description="Peptidase S9 prolyl oligopeptidase catalytic" evidence="7">
    <location>
        <begin position="6"/>
        <end position="128"/>
    </location>
</feature>
<dbReference type="SUPFAM" id="SSF53474">
    <property type="entry name" value="alpha/beta-Hydrolases"/>
    <property type="match status" value="1"/>
</dbReference>
<comment type="function">
    <text evidence="1">Type IV dipeptidyl-peptidase which removes N-terminal dipeptides sequentially from polypeptides having unsubstituted N-termini provided that the penultimate residue is proline.</text>
</comment>
<dbReference type="Proteomes" id="UP000766486">
    <property type="component" value="Unassembled WGS sequence"/>
</dbReference>
<keyword evidence="6" id="KW-0325">Glycoprotein</keyword>
<comment type="caution">
    <text evidence="8">The sequence shown here is derived from an EMBL/GenBank/DDBJ whole genome shotgun (WGS) entry which is preliminary data.</text>
</comment>
<dbReference type="InterPro" id="IPR050278">
    <property type="entry name" value="Serine_Prot_S9B/DPPIV"/>
</dbReference>
<keyword evidence="9" id="KW-1185">Reference proteome</keyword>
<organism evidence="8 9">
    <name type="scientific">Bionectria ochroleuca</name>
    <name type="common">Gliocladium roseum</name>
    <dbReference type="NCBI Taxonomy" id="29856"/>
    <lineage>
        <taxon>Eukaryota</taxon>
        <taxon>Fungi</taxon>
        <taxon>Dikarya</taxon>
        <taxon>Ascomycota</taxon>
        <taxon>Pezizomycotina</taxon>
        <taxon>Sordariomycetes</taxon>
        <taxon>Hypocreomycetidae</taxon>
        <taxon>Hypocreales</taxon>
        <taxon>Bionectriaceae</taxon>
        <taxon>Clonostachys</taxon>
    </lineage>
</organism>
<evidence type="ECO:0000313" key="8">
    <source>
        <dbReference type="EMBL" id="VUC24419.1"/>
    </source>
</evidence>
<keyword evidence="3" id="KW-0378">Hydrolase</keyword>
<dbReference type="PANTHER" id="PTHR11731:SF200">
    <property type="entry name" value="DIPEPTIDYL PEPTIDASE 10, ISOFORM B"/>
    <property type="match status" value="1"/>
</dbReference>
<keyword evidence="4" id="KW-0926">Vacuole</keyword>
<accession>A0ABY6U0G3</accession>
<evidence type="ECO:0000256" key="1">
    <source>
        <dbReference type="ARBA" id="ARBA00002218"/>
    </source>
</evidence>
<dbReference type="InterPro" id="IPR001375">
    <property type="entry name" value="Peptidase_S9_cat"/>
</dbReference>
<keyword evidence="5" id="KW-0720">Serine protease</keyword>
<evidence type="ECO:0000256" key="6">
    <source>
        <dbReference type="ARBA" id="ARBA00023180"/>
    </source>
</evidence>
<evidence type="ECO:0000256" key="5">
    <source>
        <dbReference type="ARBA" id="ARBA00022825"/>
    </source>
</evidence>